<protein>
    <submittedName>
        <fullName evidence="1">Uncharacterized protein</fullName>
    </submittedName>
</protein>
<proteinExistence type="predicted"/>
<accession>A0ABT3Q796</accession>
<sequence length="198" mass="22342">MTDCLSKVFSFAVLGGLLITSPAALAYRKWEKNPFSYIAVDQNISSVLKEFSYINDLSINISEKIHGQVRGRWLNITSEDFLQKMSRLYDFDWYDDGGALYVSSKSERSTQIVPLHDHSLSQLRVEMQRLGLFDERFELNAGPANDTAVISGPPRFIAMVQQTLQSLSPEARPVRRSSDNGRHLTLFRGSSVSDIVVH</sequence>
<dbReference type="InterPro" id="IPR038591">
    <property type="entry name" value="NolW-like_sf"/>
</dbReference>
<gene>
    <name evidence="1" type="ORF">OQ252_07045</name>
</gene>
<name>A0ABT3Q796_9PROT</name>
<organism evidence="1 2">
    <name type="scientific">Acetobacter farinalis</name>
    <dbReference type="NCBI Taxonomy" id="1260984"/>
    <lineage>
        <taxon>Bacteria</taxon>
        <taxon>Pseudomonadati</taxon>
        <taxon>Pseudomonadota</taxon>
        <taxon>Alphaproteobacteria</taxon>
        <taxon>Acetobacterales</taxon>
        <taxon>Acetobacteraceae</taxon>
        <taxon>Acetobacter</taxon>
    </lineage>
</organism>
<dbReference type="Gene3D" id="3.55.50.30">
    <property type="match status" value="1"/>
</dbReference>
<keyword evidence="2" id="KW-1185">Reference proteome</keyword>
<dbReference type="Proteomes" id="UP001526446">
    <property type="component" value="Unassembled WGS sequence"/>
</dbReference>
<dbReference type="RefSeq" id="WP_166121706.1">
    <property type="nucleotide sequence ID" value="NZ_JAPIUX010000005.1"/>
</dbReference>
<dbReference type="EMBL" id="JAPIUX010000005">
    <property type="protein sequence ID" value="MCX2561152.1"/>
    <property type="molecule type" value="Genomic_DNA"/>
</dbReference>
<evidence type="ECO:0000313" key="2">
    <source>
        <dbReference type="Proteomes" id="UP001526446"/>
    </source>
</evidence>
<dbReference type="Gene3D" id="3.30.1370.120">
    <property type="match status" value="1"/>
</dbReference>
<comment type="caution">
    <text evidence="1">The sequence shown here is derived from an EMBL/GenBank/DDBJ whole genome shotgun (WGS) entry which is preliminary data.</text>
</comment>
<reference evidence="1 2" key="1">
    <citation type="submission" date="2022-11" db="EMBL/GenBank/DDBJ databases">
        <title>Genome sequencing of Acetobacter type strain.</title>
        <authorList>
            <person name="Heo J."/>
            <person name="Lee D."/>
            <person name="Han B.-H."/>
            <person name="Hong S.-B."/>
            <person name="Kwon S.-W."/>
        </authorList>
    </citation>
    <scope>NUCLEOTIDE SEQUENCE [LARGE SCALE GENOMIC DNA]</scope>
    <source>
        <strain evidence="1 2">KACC 21251</strain>
    </source>
</reference>
<evidence type="ECO:0000313" key="1">
    <source>
        <dbReference type="EMBL" id="MCX2561152.1"/>
    </source>
</evidence>